<keyword evidence="2" id="KW-1133">Transmembrane helix</keyword>
<comment type="caution">
    <text evidence="3">The sequence shown here is derived from an EMBL/GenBank/DDBJ whole genome shotgun (WGS) entry which is preliminary data.</text>
</comment>
<proteinExistence type="predicted"/>
<dbReference type="EMBL" id="QEAN01000001">
    <property type="protein sequence ID" value="TPX55032.1"/>
    <property type="molecule type" value="Genomic_DNA"/>
</dbReference>
<protein>
    <submittedName>
        <fullName evidence="3">Uncharacterized protein</fullName>
    </submittedName>
</protein>
<dbReference type="VEuPathDB" id="FungiDB:SeMB42_g00002"/>
<evidence type="ECO:0000313" key="4">
    <source>
        <dbReference type="Proteomes" id="UP000317494"/>
    </source>
</evidence>
<feature type="transmembrane region" description="Helical" evidence="2">
    <location>
        <begin position="47"/>
        <end position="68"/>
    </location>
</feature>
<organism evidence="3 4">
    <name type="scientific">Synchytrium endobioticum</name>
    <dbReference type="NCBI Taxonomy" id="286115"/>
    <lineage>
        <taxon>Eukaryota</taxon>
        <taxon>Fungi</taxon>
        <taxon>Fungi incertae sedis</taxon>
        <taxon>Chytridiomycota</taxon>
        <taxon>Chytridiomycota incertae sedis</taxon>
        <taxon>Chytridiomycetes</taxon>
        <taxon>Synchytriales</taxon>
        <taxon>Synchytriaceae</taxon>
        <taxon>Synchytrium</taxon>
    </lineage>
</organism>
<accession>A0A507DUS4</accession>
<keyword evidence="2" id="KW-0472">Membrane</keyword>
<evidence type="ECO:0000313" key="3">
    <source>
        <dbReference type="EMBL" id="TPX55032.1"/>
    </source>
</evidence>
<feature type="region of interest" description="Disordered" evidence="1">
    <location>
        <begin position="479"/>
        <end position="548"/>
    </location>
</feature>
<sequence length="563" mass="64051">MKLSMYIDRTPISWVNYCVSINKISTTSQCHSSTLRTADLVRMVKSFNINVVIVLIVLITSIETAPVWDDNAIIAATRKMRKSATDVVKNRRNALVHPVFGRWPADEESSIIAQIAEVLSKPVPSSPPVNEEQLFQEPNESMLKHQVRFTSAYHSLVFEKLKTLFLKIQHRIIVQQNSEILKNGLKSVAAHLLRHQDLERKCRKRLLRLCSMDGRELHAIDNWRKLKLPDYDWERVCTIVPPTCHQVAQHQSPPCNDATTRKILERLQKIASNVVRCRSREICHGLPFNLHTVLSTPTSYVAARIARKKSVPRPFPFTEEQLLEKPNAFMPEDQLHLTRAYHCLVFEELKTLFLRIKYHISANENEESLEQALAEVGRAIQMHHNLDSKYGGILKRTHNKYIVQHKKLKLPEYDWPRLDSIPSMQSEGQYSAYIYEPIPDHGPGCGLEASTSQPRPQPVLIDFLGADTAWEATPELAPRFGYSHEDRDPPSDDGSSNELHRPSSEQGGFVRGSSMHPGPSTDNMKRPFDLTLHGHQPTSNARVAGSPQKSTRLKLFGVYLDST</sequence>
<gene>
    <name evidence="3" type="ORF">SeMB42_g00002</name>
</gene>
<dbReference type="Proteomes" id="UP000317494">
    <property type="component" value="Unassembled WGS sequence"/>
</dbReference>
<keyword evidence="2" id="KW-0812">Transmembrane</keyword>
<dbReference type="AlphaFoldDB" id="A0A507DUS4"/>
<reference evidence="3 4" key="1">
    <citation type="journal article" date="2019" name="Sci. Rep.">
        <title>Comparative genomics of chytrid fungi reveal insights into the obligate biotrophic and pathogenic lifestyle of Synchytrium endobioticum.</title>
        <authorList>
            <person name="van de Vossenberg B.T.L.H."/>
            <person name="Warris S."/>
            <person name="Nguyen H.D.T."/>
            <person name="van Gent-Pelzer M.P.E."/>
            <person name="Joly D.L."/>
            <person name="van de Geest H.C."/>
            <person name="Bonants P.J.M."/>
            <person name="Smith D.S."/>
            <person name="Levesque C.A."/>
            <person name="van der Lee T.A.J."/>
        </authorList>
    </citation>
    <scope>NUCLEOTIDE SEQUENCE [LARGE SCALE GENOMIC DNA]</scope>
    <source>
        <strain evidence="3 4">MB42</strain>
    </source>
</reference>
<evidence type="ECO:0000256" key="2">
    <source>
        <dbReference type="SAM" id="Phobius"/>
    </source>
</evidence>
<name>A0A507DUS4_9FUNG</name>
<keyword evidence="4" id="KW-1185">Reference proteome</keyword>
<evidence type="ECO:0000256" key="1">
    <source>
        <dbReference type="SAM" id="MobiDB-lite"/>
    </source>
</evidence>